<evidence type="ECO:0000256" key="2">
    <source>
        <dbReference type="ARBA" id="ARBA00007358"/>
    </source>
</evidence>
<feature type="domain" description="Alcohol dehydrogenase iron-type/glycerol dehydrogenase GldA" evidence="5">
    <location>
        <begin position="40"/>
        <end position="199"/>
    </location>
</feature>
<gene>
    <name evidence="7" type="ORF">WAE96_19785</name>
</gene>
<dbReference type="InterPro" id="IPR039697">
    <property type="entry name" value="Alcohol_dehydrogenase_Fe"/>
</dbReference>
<dbReference type="SUPFAM" id="SSF56796">
    <property type="entry name" value="Dehydroquinate synthase-like"/>
    <property type="match status" value="1"/>
</dbReference>
<dbReference type="Gene3D" id="3.40.50.1970">
    <property type="match status" value="1"/>
</dbReference>
<evidence type="ECO:0000259" key="5">
    <source>
        <dbReference type="Pfam" id="PF00465"/>
    </source>
</evidence>
<evidence type="ECO:0000313" key="8">
    <source>
        <dbReference type="Proteomes" id="UP001382455"/>
    </source>
</evidence>
<sequence>MAQSIGLTKRLLYRCYHMALRLALFVYPIPRPKCFKSAQIDIWLAELKQQNIERLLVVTDQTLLSLGIAAPVITALESAGISTSIYSDILPDPDINEIESGFMLYTQDKCQGIVAIGGGSVIDGAKLIGVRAAKPHKKLMQLRGLFKVMRRLPPLTAVPTTAGTGSETTVAAVVSNRKQQDKFAIADYCLAPKYALLMPELSQGLPPFITATTAMDALTHALEAFIGINGTQFTNQKALSACKLIFDNFPLVIQEPSNIKVRENLLNASFYAGEAFTRTSVGYVHAIAHQLGAKYHVAHGLANAILLDVVLTEYGETIHDKLALIADYCELGDNKIDDRSQKAALVIEKIRELKELANLPTKVDELDATDIPDITTAAMKEAHPDYPVPEFWSSNRFDHVLQQVLT</sequence>
<dbReference type="InterPro" id="IPR018211">
    <property type="entry name" value="ADH_Fe_CS"/>
</dbReference>
<dbReference type="PROSITE" id="PS00060">
    <property type="entry name" value="ADH_IRON_2"/>
    <property type="match status" value="1"/>
</dbReference>
<keyword evidence="4" id="KW-0520">NAD</keyword>
<dbReference type="CDD" id="cd08189">
    <property type="entry name" value="Fe-ADH-like"/>
    <property type="match status" value="1"/>
</dbReference>
<dbReference type="PANTHER" id="PTHR11496:SF102">
    <property type="entry name" value="ALCOHOL DEHYDROGENASE 4"/>
    <property type="match status" value="1"/>
</dbReference>
<feature type="domain" description="Fe-containing alcohol dehydrogenase-like C-terminal" evidence="6">
    <location>
        <begin position="210"/>
        <end position="382"/>
    </location>
</feature>
<name>A0ABU8EYC2_9GAMM</name>
<dbReference type="InterPro" id="IPR056798">
    <property type="entry name" value="ADH_Fe_C"/>
</dbReference>
<protein>
    <submittedName>
        <fullName evidence="7">Iron-containing alcohol dehydrogenase</fullName>
    </submittedName>
</protein>
<dbReference type="Pfam" id="PF00465">
    <property type="entry name" value="Fe-ADH"/>
    <property type="match status" value="1"/>
</dbReference>
<reference evidence="7 8" key="1">
    <citation type="submission" date="2023-12" db="EMBL/GenBank/DDBJ databases">
        <title>Friends and Foes: Symbiotic and Algicidal bacterial influence on Karenia brevis blooms.</title>
        <authorList>
            <person name="Fei C."/>
            <person name="Mohamed A.R."/>
            <person name="Booker A."/>
            <person name="Arshad M."/>
            <person name="Klass S."/>
            <person name="Ahn S."/>
            <person name="Gilbert P.M."/>
            <person name="Heil C.A."/>
            <person name="Martinez J.M."/>
            <person name="Amin S.A."/>
        </authorList>
    </citation>
    <scope>NUCLEOTIDE SEQUENCE [LARGE SCALE GENOMIC DNA]</scope>
    <source>
        <strain evidence="7 8">CE15</strain>
    </source>
</reference>
<evidence type="ECO:0000259" key="6">
    <source>
        <dbReference type="Pfam" id="PF25137"/>
    </source>
</evidence>
<dbReference type="Proteomes" id="UP001382455">
    <property type="component" value="Unassembled WGS sequence"/>
</dbReference>
<keyword evidence="3" id="KW-0560">Oxidoreductase</keyword>
<proteinExistence type="inferred from homology"/>
<dbReference type="PANTHER" id="PTHR11496">
    <property type="entry name" value="ALCOHOL DEHYDROGENASE"/>
    <property type="match status" value="1"/>
</dbReference>
<evidence type="ECO:0000256" key="1">
    <source>
        <dbReference type="ARBA" id="ARBA00001962"/>
    </source>
</evidence>
<dbReference type="Gene3D" id="1.20.1090.10">
    <property type="entry name" value="Dehydroquinate synthase-like - alpha domain"/>
    <property type="match status" value="1"/>
</dbReference>
<evidence type="ECO:0000313" key="7">
    <source>
        <dbReference type="EMBL" id="MEI4551928.1"/>
    </source>
</evidence>
<comment type="caution">
    <text evidence="7">The sequence shown here is derived from an EMBL/GenBank/DDBJ whole genome shotgun (WGS) entry which is preliminary data.</text>
</comment>
<comment type="cofactor">
    <cofactor evidence="1">
        <name>Fe cation</name>
        <dbReference type="ChEBI" id="CHEBI:24875"/>
    </cofactor>
</comment>
<accession>A0ABU8EYC2</accession>
<evidence type="ECO:0000256" key="4">
    <source>
        <dbReference type="ARBA" id="ARBA00023027"/>
    </source>
</evidence>
<dbReference type="RefSeq" id="WP_336436813.1">
    <property type="nucleotide sequence ID" value="NZ_JBAWKS010000002.1"/>
</dbReference>
<evidence type="ECO:0000256" key="3">
    <source>
        <dbReference type="ARBA" id="ARBA00023002"/>
    </source>
</evidence>
<dbReference type="InterPro" id="IPR001670">
    <property type="entry name" value="ADH_Fe/GldA"/>
</dbReference>
<dbReference type="EMBL" id="JBAWKS010000002">
    <property type="protein sequence ID" value="MEI4551928.1"/>
    <property type="molecule type" value="Genomic_DNA"/>
</dbReference>
<keyword evidence="8" id="KW-1185">Reference proteome</keyword>
<dbReference type="Pfam" id="PF25137">
    <property type="entry name" value="ADH_Fe_C"/>
    <property type="match status" value="1"/>
</dbReference>
<organism evidence="7 8">
    <name type="scientific">Pseudoalteromonas spongiae</name>
    <dbReference type="NCBI Taxonomy" id="298657"/>
    <lineage>
        <taxon>Bacteria</taxon>
        <taxon>Pseudomonadati</taxon>
        <taxon>Pseudomonadota</taxon>
        <taxon>Gammaproteobacteria</taxon>
        <taxon>Alteromonadales</taxon>
        <taxon>Pseudoalteromonadaceae</taxon>
        <taxon>Pseudoalteromonas</taxon>
    </lineage>
</organism>
<comment type="similarity">
    <text evidence="2">Belongs to the iron-containing alcohol dehydrogenase family.</text>
</comment>